<keyword evidence="3" id="KW-1185">Reference proteome</keyword>
<evidence type="ECO:0000313" key="2">
    <source>
        <dbReference type="EMBL" id="NMD98443.1"/>
    </source>
</evidence>
<feature type="chain" id="PRO_5032622545" evidence="1">
    <location>
        <begin position="24"/>
        <end position="191"/>
    </location>
</feature>
<feature type="signal peptide" evidence="1">
    <location>
        <begin position="1"/>
        <end position="23"/>
    </location>
</feature>
<gene>
    <name evidence="2" type="ORF">HF878_02950</name>
</gene>
<dbReference type="RefSeq" id="WP_019541578.1">
    <property type="nucleotide sequence ID" value="NZ_DBGAXS010000009.1"/>
</dbReference>
<keyword evidence="1" id="KW-0732">Signal</keyword>
<proteinExistence type="predicted"/>
<organism evidence="2 3">
    <name type="scientific">Selenomonas bovis</name>
    <dbReference type="NCBI Taxonomy" id="416586"/>
    <lineage>
        <taxon>Bacteria</taxon>
        <taxon>Bacillati</taxon>
        <taxon>Bacillota</taxon>
        <taxon>Negativicutes</taxon>
        <taxon>Selenomonadales</taxon>
        <taxon>Selenomonadaceae</taxon>
        <taxon>Selenomonas</taxon>
    </lineage>
</organism>
<dbReference type="EMBL" id="JABAFA010000005">
    <property type="protein sequence ID" value="NMD98443.1"/>
    <property type="molecule type" value="Genomic_DNA"/>
</dbReference>
<accession>A0A848B3E1</accession>
<dbReference type="Proteomes" id="UP000543804">
    <property type="component" value="Unassembled WGS sequence"/>
</dbReference>
<protein>
    <submittedName>
        <fullName evidence="2">Coenzyme F(420) biosynthesis enzyme</fullName>
    </submittedName>
</protein>
<dbReference type="AlphaFoldDB" id="A0A848B3E1"/>
<reference evidence="2 3" key="1">
    <citation type="submission" date="2020-04" db="EMBL/GenBank/DDBJ databases">
        <authorList>
            <person name="Hitch T.C.A."/>
            <person name="Wylensek D."/>
            <person name="Clavel T."/>
        </authorList>
    </citation>
    <scope>NUCLEOTIDE SEQUENCE [LARGE SCALE GENOMIC DNA]</scope>
    <source>
        <strain evidence="2 3">PG-130-P53-12</strain>
    </source>
</reference>
<comment type="caution">
    <text evidence="2">The sequence shown here is derived from an EMBL/GenBank/DDBJ whole genome shotgun (WGS) entry which is preliminary data.</text>
</comment>
<name>A0A848B3E1_9FIRM</name>
<sequence length="191" mass="21590">MKKLMQMLLVLCLVVFSTQVAFANSDKVTLVEGADITGIHRLALAKPLYMQTDKLAPTMDQLIQIESEASKVARMYVIPYDTVAASVKTDTKVDIKALDRHQAAKVFKENAGKYADAYVVLTVANDSRTSFFFDVYKAGSNELLYSYQIQANRSEKDDVTTYQNLCEQFYKNFERSIGEQQKKDAKADKKK</sequence>
<evidence type="ECO:0000313" key="3">
    <source>
        <dbReference type="Proteomes" id="UP000543804"/>
    </source>
</evidence>
<evidence type="ECO:0000256" key="1">
    <source>
        <dbReference type="SAM" id="SignalP"/>
    </source>
</evidence>